<dbReference type="OrthoDB" id="146654at2157"/>
<evidence type="ECO:0000313" key="2">
    <source>
        <dbReference type="EMBL" id="CAJ36749.1"/>
    </source>
</evidence>
<protein>
    <submittedName>
        <fullName evidence="2">Uncharacterized protein</fullName>
    </submittedName>
</protein>
<dbReference type="RefSeq" id="WP_012035807.1">
    <property type="nucleotide sequence ID" value="NC_009464.1"/>
</dbReference>
<keyword evidence="1" id="KW-0472">Membrane</keyword>
<dbReference type="EMBL" id="AM114193">
    <property type="protein sequence ID" value="CAJ36749.1"/>
    <property type="molecule type" value="Genomic_DNA"/>
</dbReference>
<keyword evidence="3" id="KW-1185">Reference proteome</keyword>
<dbReference type="STRING" id="351160.RCIX1482"/>
<dbReference type="KEGG" id="rci:RCIX1482"/>
<dbReference type="InterPro" id="IPR058357">
    <property type="entry name" value="DUF8044"/>
</dbReference>
<dbReference type="eggNOG" id="arCOG03875">
    <property type="taxonomic scope" value="Archaea"/>
</dbReference>
<gene>
    <name evidence="2" type="ORF">RCIX1482</name>
</gene>
<feature type="transmembrane region" description="Helical" evidence="1">
    <location>
        <begin position="62"/>
        <end position="82"/>
    </location>
</feature>
<dbReference type="Proteomes" id="UP000000663">
    <property type="component" value="Chromosome"/>
</dbReference>
<keyword evidence="1" id="KW-1133">Transmembrane helix</keyword>
<dbReference type="GeneID" id="5144979"/>
<keyword evidence="1" id="KW-0812">Transmembrane</keyword>
<name>Q0W4E4_METAR</name>
<feature type="transmembrane region" description="Helical" evidence="1">
    <location>
        <begin position="7"/>
        <end position="27"/>
    </location>
</feature>
<dbReference type="AlphaFoldDB" id="Q0W4E4"/>
<feature type="transmembrane region" description="Helical" evidence="1">
    <location>
        <begin position="33"/>
        <end position="50"/>
    </location>
</feature>
<proteinExistence type="predicted"/>
<sequence>MLTKNQRLVLAFGGWALLTLAILVLLNSLDIEYFFVLCLIGFLIIVELSGPFTTKPKWRSRVNIVILAGVAIFALIVVRKVLEIIAR</sequence>
<organism evidence="2 3">
    <name type="scientific">Methanocella arvoryzae (strain DSM 22066 / NBRC 105507 / MRE50)</name>
    <dbReference type="NCBI Taxonomy" id="351160"/>
    <lineage>
        <taxon>Archaea</taxon>
        <taxon>Methanobacteriati</taxon>
        <taxon>Methanobacteriota</taxon>
        <taxon>Stenosarchaea group</taxon>
        <taxon>Methanomicrobia</taxon>
        <taxon>Methanocellales</taxon>
        <taxon>Methanocellaceae</taxon>
        <taxon>Methanocella</taxon>
    </lineage>
</organism>
<reference evidence="2 3" key="1">
    <citation type="journal article" date="2006" name="Science">
        <title>Genome of rice cluster I archaea -- the key methane producers in the rice rhizosphere.</title>
        <authorList>
            <person name="Erkel C."/>
            <person name="Kube M."/>
            <person name="Reinhardt R."/>
            <person name="Liesack W."/>
        </authorList>
    </citation>
    <scope>NUCLEOTIDE SEQUENCE [LARGE SCALE GENOMIC DNA]</scope>
    <source>
        <strain evidence="3">DSM 22066 / NBRC 105507 / MRE50</strain>
    </source>
</reference>
<evidence type="ECO:0000313" key="3">
    <source>
        <dbReference type="Proteomes" id="UP000000663"/>
    </source>
</evidence>
<accession>Q0W4E4</accession>
<evidence type="ECO:0000256" key="1">
    <source>
        <dbReference type="SAM" id="Phobius"/>
    </source>
</evidence>
<dbReference type="Pfam" id="PF26161">
    <property type="entry name" value="DUF8044"/>
    <property type="match status" value="1"/>
</dbReference>